<dbReference type="EMBL" id="JAAIII010000003">
    <property type="protein sequence ID" value="NMM93896.1"/>
    <property type="molecule type" value="Genomic_DNA"/>
</dbReference>
<dbReference type="AlphaFoldDB" id="A0A7Y0ERB5"/>
<evidence type="ECO:0000313" key="1">
    <source>
        <dbReference type="EMBL" id="NMM93896.1"/>
    </source>
</evidence>
<name>A0A7Y0ERB5_9BIFI</name>
<proteinExistence type="predicted"/>
<keyword evidence="2" id="KW-1185">Reference proteome</keyword>
<accession>A0A7Y0ERB5</accession>
<protein>
    <submittedName>
        <fullName evidence="1">Uncharacterized protein</fullName>
    </submittedName>
</protein>
<gene>
    <name evidence="1" type="ORF">G1C95_1083</name>
</gene>
<dbReference type="Proteomes" id="UP000532194">
    <property type="component" value="Unassembled WGS sequence"/>
</dbReference>
<organism evidence="1 2">
    <name type="scientific">Bifidobacterium oedipodis</name>
    <dbReference type="NCBI Taxonomy" id="2675322"/>
    <lineage>
        <taxon>Bacteria</taxon>
        <taxon>Bacillati</taxon>
        <taxon>Actinomycetota</taxon>
        <taxon>Actinomycetes</taxon>
        <taxon>Bifidobacteriales</taxon>
        <taxon>Bifidobacteriaceae</taxon>
        <taxon>Bifidobacterium</taxon>
    </lineage>
</organism>
<comment type="caution">
    <text evidence="1">The sequence shown here is derived from an EMBL/GenBank/DDBJ whole genome shotgun (WGS) entry which is preliminary data.</text>
</comment>
<sequence length="71" mass="8354">MLPVFYRYVGLHDGREMWEPVAWASLRLEWLWLAVCGRCHARLGFHVWLYCMARDGELLTMDMLPSGVEIV</sequence>
<evidence type="ECO:0000313" key="2">
    <source>
        <dbReference type="Proteomes" id="UP000532194"/>
    </source>
</evidence>
<reference evidence="1 2" key="1">
    <citation type="submission" date="2020-02" db="EMBL/GenBank/DDBJ databases">
        <title>Characterization of phylogenetic diversity of novel bifidobacterial species isolated in Czech ZOOs.</title>
        <authorList>
            <person name="Lugli G.A."/>
            <person name="Vera N.B."/>
            <person name="Ventura M."/>
        </authorList>
    </citation>
    <scope>NUCLEOTIDE SEQUENCE [LARGE SCALE GENOMIC DNA]</scope>
    <source>
        <strain evidence="1 2">DSM 109957</strain>
    </source>
</reference>